<dbReference type="InterPro" id="IPR010997">
    <property type="entry name" value="HRDC-like_sf"/>
</dbReference>
<accession>A0A9D2QVG5</accession>
<dbReference type="Gene3D" id="1.10.150.80">
    <property type="entry name" value="HRDC domain"/>
    <property type="match status" value="1"/>
</dbReference>
<reference evidence="5" key="2">
    <citation type="submission" date="2021-04" db="EMBL/GenBank/DDBJ databases">
        <authorList>
            <person name="Gilroy R."/>
        </authorList>
    </citation>
    <scope>NUCLEOTIDE SEQUENCE</scope>
    <source>
        <strain evidence="5">ChiBcec6-4105</strain>
    </source>
</reference>
<dbReference type="SUPFAM" id="SSF47819">
    <property type="entry name" value="HRDC-like"/>
    <property type="match status" value="1"/>
</dbReference>
<evidence type="ECO:0000313" key="5">
    <source>
        <dbReference type="EMBL" id="HJD28957.1"/>
    </source>
</evidence>
<dbReference type="GO" id="GO:0003676">
    <property type="term" value="F:nucleic acid binding"/>
    <property type="evidence" value="ECO:0007669"/>
    <property type="project" value="InterPro"/>
</dbReference>
<dbReference type="Pfam" id="PF00570">
    <property type="entry name" value="HRDC"/>
    <property type="match status" value="1"/>
</dbReference>
<dbReference type="PROSITE" id="PS50967">
    <property type="entry name" value="HRDC"/>
    <property type="match status" value="1"/>
</dbReference>
<feature type="non-terminal residue" evidence="5">
    <location>
        <position position="1"/>
    </location>
</feature>
<dbReference type="AlphaFoldDB" id="A0A9D2QVG5"/>
<comment type="catalytic activity">
    <reaction evidence="1">
        <text>Couples ATP hydrolysis with the unwinding of duplex DNA by translocating in the 3'-5' direction.</text>
        <dbReference type="EC" id="5.6.2.4"/>
    </reaction>
</comment>
<proteinExistence type="predicted"/>
<dbReference type="InterPro" id="IPR044876">
    <property type="entry name" value="HRDC_dom_sf"/>
</dbReference>
<evidence type="ECO:0000256" key="1">
    <source>
        <dbReference type="ARBA" id="ARBA00034617"/>
    </source>
</evidence>
<dbReference type="Proteomes" id="UP000823892">
    <property type="component" value="Unassembled WGS sequence"/>
</dbReference>
<dbReference type="GO" id="GO:0006281">
    <property type="term" value="P:DNA repair"/>
    <property type="evidence" value="ECO:0007669"/>
    <property type="project" value="InterPro"/>
</dbReference>
<feature type="domain" description="HRDC" evidence="4">
    <location>
        <begin position="74"/>
        <end position="154"/>
    </location>
</feature>
<organism evidence="5 6">
    <name type="scientific">Candidatus Blautia avicola</name>
    <dbReference type="NCBI Taxonomy" id="2838483"/>
    <lineage>
        <taxon>Bacteria</taxon>
        <taxon>Bacillati</taxon>
        <taxon>Bacillota</taxon>
        <taxon>Clostridia</taxon>
        <taxon>Lachnospirales</taxon>
        <taxon>Lachnospiraceae</taxon>
        <taxon>Blautia</taxon>
    </lineage>
</organism>
<evidence type="ECO:0000256" key="2">
    <source>
        <dbReference type="ARBA" id="ARBA00034808"/>
    </source>
</evidence>
<dbReference type="GO" id="GO:0043138">
    <property type="term" value="F:3'-5' DNA helicase activity"/>
    <property type="evidence" value="ECO:0007669"/>
    <property type="project" value="UniProtKB-EC"/>
</dbReference>
<evidence type="ECO:0000313" key="6">
    <source>
        <dbReference type="Proteomes" id="UP000823892"/>
    </source>
</evidence>
<sequence>KGTATARIRQIINDLLVKEYLVLTSGDYPVLKLGEKGREFLKMESPGPVVLKLPKQQEKEAARPRKQKAKAGGETRYPQLFEILRQKRYQMAQEAHIPPYIIFSDKTLREMSTYLPVSREEMLEINGVGNNKYQKYGKVFSDIIKEFIEENHIEKE</sequence>
<evidence type="ECO:0000256" key="3">
    <source>
        <dbReference type="SAM" id="MobiDB-lite"/>
    </source>
</evidence>
<dbReference type="GO" id="GO:0000166">
    <property type="term" value="F:nucleotide binding"/>
    <property type="evidence" value="ECO:0007669"/>
    <property type="project" value="InterPro"/>
</dbReference>
<dbReference type="GO" id="GO:0006260">
    <property type="term" value="P:DNA replication"/>
    <property type="evidence" value="ECO:0007669"/>
    <property type="project" value="InterPro"/>
</dbReference>
<feature type="region of interest" description="Disordered" evidence="3">
    <location>
        <begin position="53"/>
        <end position="74"/>
    </location>
</feature>
<evidence type="ECO:0000259" key="4">
    <source>
        <dbReference type="PROSITE" id="PS50967"/>
    </source>
</evidence>
<protein>
    <recommendedName>
        <fullName evidence="2">DNA 3'-5' helicase</fullName>
        <ecNumber evidence="2">5.6.2.4</ecNumber>
    </recommendedName>
</protein>
<dbReference type="Pfam" id="PF09382">
    <property type="entry name" value="RQC"/>
    <property type="match status" value="1"/>
</dbReference>
<dbReference type="InterPro" id="IPR002121">
    <property type="entry name" value="HRDC_dom"/>
</dbReference>
<dbReference type="EC" id="5.6.2.4" evidence="2"/>
<gene>
    <name evidence="5" type="ORF">H9914_08205</name>
</gene>
<dbReference type="SMART" id="SM00341">
    <property type="entry name" value="HRDC"/>
    <property type="match status" value="1"/>
</dbReference>
<comment type="caution">
    <text evidence="5">The sequence shown here is derived from an EMBL/GenBank/DDBJ whole genome shotgun (WGS) entry which is preliminary data.</text>
</comment>
<dbReference type="InterPro" id="IPR018982">
    <property type="entry name" value="RQC_domain"/>
</dbReference>
<reference evidence="5" key="1">
    <citation type="journal article" date="2021" name="PeerJ">
        <title>Extensive microbial diversity within the chicken gut microbiome revealed by metagenomics and culture.</title>
        <authorList>
            <person name="Gilroy R."/>
            <person name="Ravi A."/>
            <person name="Getino M."/>
            <person name="Pursley I."/>
            <person name="Horton D.L."/>
            <person name="Alikhan N.F."/>
            <person name="Baker D."/>
            <person name="Gharbi K."/>
            <person name="Hall N."/>
            <person name="Watson M."/>
            <person name="Adriaenssens E.M."/>
            <person name="Foster-Nyarko E."/>
            <person name="Jarju S."/>
            <person name="Secka A."/>
            <person name="Antonio M."/>
            <person name="Oren A."/>
            <person name="Chaudhuri R.R."/>
            <person name="La Ragione R."/>
            <person name="Hildebrand F."/>
            <person name="Pallen M.J."/>
        </authorList>
    </citation>
    <scope>NUCLEOTIDE SEQUENCE</scope>
    <source>
        <strain evidence="5">ChiBcec6-4105</strain>
    </source>
</reference>
<dbReference type="EMBL" id="DWUY01000187">
    <property type="protein sequence ID" value="HJD28957.1"/>
    <property type="molecule type" value="Genomic_DNA"/>
</dbReference>
<name>A0A9D2QVG5_9FIRM</name>